<evidence type="ECO:0000256" key="1">
    <source>
        <dbReference type="SAM" id="SignalP"/>
    </source>
</evidence>
<accession>A0A939IR40</accession>
<dbReference type="Gene3D" id="2.60.40.680">
    <property type="match status" value="1"/>
</dbReference>
<gene>
    <name evidence="2" type="ORF">J0A66_08425</name>
</gene>
<evidence type="ECO:0000313" key="3">
    <source>
        <dbReference type="Proteomes" id="UP000664654"/>
    </source>
</evidence>
<organism evidence="2 3">
    <name type="scientific">Bowmanella dokdonensis</name>
    <dbReference type="NCBI Taxonomy" id="751969"/>
    <lineage>
        <taxon>Bacteria</taxon>
        <taxon>Pseudomonadati</taxon>
        <taxon>Pseudomonadota</taxon>
        <taxon>Gammaproteobacteria</taxon>
        <taxon>Alteromonadales</taxon>
        <taxon>Alteromonadaceae</taxon>
        <taxon>Bowmanella</taxon>
    </lineage>
</organism>
<keyword evidence="1" id="KW-0732">Signal</keyword>
<reference evidence="2" key="1">
    <citation type="submission" date="2021-03" db="EMBL/GenBank/DDBJ databases">
        <title>novel species isolated from a fishpond in China.</title>
        <authorList>
            <person name="Lu H."/>
            <person name="Cai Z."/>
        </authorList>
    </citation>
    <scope>NUCLEOTIDE SEQUENCE</scope>
    <source>
        <strain evidence="2">JCM 30855</strain>
    </source>
</reference>
<evidence type="ECO:0008006" key="4">
    <source>
        <dbReference type="Google" id="ProtNLM"/>
    </source>
</evidence>
<dbReference type="RefSeq" id="WP_206573360.1">
    <property type="nucleotide sequence ID" value="NZ_JAFKCV010000004.1"/>
</dbReference>
<dbReference type="CDD" id="cd08547">
    <property type="entry name" value="Type_II_cohesin"/>
    <property type="match status" value="1"/>
</dbReference>
<protein>
    <recommendedName>
        <fullName evidence="4">Cohesin domain-containing protein</fullName>
    </recommendedName>
</protein>
<dbReference type="SUPFAM" id="SSF49384">
    <property type="entry name" value="Carbohydrate-binding domain"/>
    <property type="match status" value="1"/>
</dbReference>
<name>A0A939IR40_9ALTE</name>
<feature type="signal peptide" evidence="1">
    <location>
        <begin position="1"/>
        <end position="18"/>
    </location>
</feature>
<proteinExistence type="predicted"/>
<dbReference type="AlphaFoldDB" id="A0A939IR40"/>
<dbReference type="EMBL" id="JAFKCV010000004">
    <property type="protein sequence ID" value="MBN7825242.1"/>
    <property type="molecule type" value="Genomic_DNA"/>
</dbReference>
<dbReference type="GO" id="GO:0030246">
    <property type="term" value="F:carbohydrate binding"/>
    <property type="evidence" value="ECO:0007669"/>
    <property type="project" value="InterPro"/>
</dbReference>
<keyword evidence="3" id="KW-1185">Reference proteome</keyword>
<dbReference type="InterPro" id="IPR008965">
    <property type="entry name" value="CBM2/CBM3_carb-bd_dom_sf"/>
</dbReference>
<sequence>MKKFIALLILLAGTQAQASLLSFSLDKSQYAPGQTITAELYVSDFGSPLGGFFAELLYDPAQLTLLGWEFGTGLDGNSLQFASHDRSLGSLMMDEYADLFADQNWLAGLQGTRFMLARFSFQAIGQGQQSLALGSYYLGLLSHDNQLLEVDAPAISFKVSAQAVSEPVGLWLMLPAGMWILRRRLIRWHQKE</sequence>
<feature type="chain" id="PRO_5036839497" description="Cohesin domain-containing protein" evidence="1">
    <location>
        <begin position="19"/>
        <end position="192"/>
    </location>
</feature>
<comment type="caution">
    <text evidence="2">The sequence shown here is derived from an EMBL/GenBank/DDBJ whole genome shotgun (WGS) entry which is preliminary data.</text>
</comment>
<evidence type="ECO:0000313" key="2">
    <source>
        <dbReference type="EMBL" id="MBN7825242.1"/>
    </source>
</evidence>
<dbReference type="Proteomes" id="UP000664654">
    <property type="component" value="Unassembled WGS sequence"/>
</dbReference>